<keyword evidence="3 4" id="KW-0687">Ribonucleoprotein</keyword>
<dbReference type="GO" id="GO:0015934">
    <property type="term" value="C:large ribosomal subunit"/>
    <property type="evidence" value="ECO:0007669"/>
    <property type="project" value="InterPro"/>
</dbReference>
<evidence type="ECO:0000313" key="6">
    <source>
        <dbReference type="EMBL" id="KAF2719671.1"/>
    </source>
</evidence>
<comment type="caution">
    <text evidence="6">The sequence shown here is derived from an EMBL/GenBank/DDBJ whole genome shotgun (WGS) entry which is preliminary data.</text>
</comment>
<dbReference type="AlphaFoldDB" id="A0A9P4UNR0"/>
<proteinExistence type="inferred from homology"/>
<keyword evidence="7" id="KW-1185">Reference proteome</keyword>
<dbReference type="Proteomes" id="UP000799441">
    <property type="component" value="Unassembled WGS sequence"/>
</dbReference>
<feature type="compositionally biased region" description="Basic and acidic residues" evidence="5">
    <location>
        <begin position="44"/>
        <end position="57"/>
    </location>
</feature>
<dbReference type="EMBL" id="MU003808">
    <property type="protein sequence ID" value="KAF2719671.1"/>
    <property type="molecule type" value="Genomic_DNA"/>
</dbReference>
<dbReference type="FunFam" id="3.90.470.10:FF:000017">
    <property type="entry name" value="54S ribosomal protein L22, mitochondrial"/>
    <property type="match status" value="1"/>
</dbReference>
<feature type="region of interest" description="Disordered" evidence="5">
    <location>
        <begin position="76"/>
        <end position="117"/>
    </location>
</feature>
<name>A0A9P4UNR0_9PEZI</name>
<reference evidence="6" key="1">
    <citation type="journal article" date="2020" name="Stud. Mycol.">
        <title>101 Dothideomycetes genomes: a test case for predicting lifestyles and emergence of pathogens.</title>
        <authorList>
            <person name="Haridas S."/>
            <person name="Albert R."/>
            <person name="Binder M."/>
            <person name="Bloem J."/>
            <person name="Labutti K."/>
            <person name="Salamov A."/>
            <person name="Andreopoulos B."/>
            <person name="Baker S."/>
            <person name="Barry K."/>
            <person name="Bills G."/>
            <person name="Bluhm B."/>
            <person name="Cannon C."/>
            <person name="Castanera R."/>
            <person name="Culley D."/>
            <person name="Daum C."/>
            <person name="Ezra D."/>
            <person name="Gonzalez J."/>
            <person name="Henrissat B."/>
            <person name="Kuo A."/>
            <person name="Liang C."/>
            <person name="Lipzen A."/>
            <person name="Lutzoni F."/>
            <person name="Magnuson J."/>
            <person name="Mondo S."/>
            <person name="Nolan M."/>
            <person name="Ohm R."/>
            <person name="Pangilinan J."/>
            <person name="Park H.-J."/>
            <person name="Ramirez L."/>
            <person name="Alfaro M."/>
            <person name="Sun H."/>
            <person name="Tritt A."/>
            <person name="Yoshinaga Y."/>
            <person name="Zwiers L.-H."/>
            <person name="Turgeon B."/>
            <person name="Goodwin S."/>
            <person name="Spatafora J."/>
            <person name="Crous P."/>
            <person name="Grigoriev I."/>
        </authorList>
    </citation>
    <scope>NUCLEOTIDE SEQUENCE</scope>
    <source>
        <strain evidence="6">CBS 116435</strain>
    </source>
</reference>
<organism evidence="6 7">
    <name type="scientific">Polychaeton citri CBS 116435</name>
    <dbReference type="NCBI Taxonomy" id="1314669"/>
    <lineage>
        <taxon>Eukaryota</taxon>
        <taxon>Fungi</taxon>
        <taxon>Dikarya</taxon>
        <taxon>Ascomycota</taxon>
        <taxon>Pezizomycotina</taxon>
        <taxon>Dothideomycetes</taxon>
        <taxon>Dothideomycetidae</taxon>
        <taxon>Capnodiales</taxon>
        <taxon>Capnodiaceae</taxon>
        <taxon>Polychaeton</taxon>
    </lineage>
</organism>
<dbReference type="GO" id="GO:0006412">
    <property type="term" value="P:translation"/>
    <property type="evidence" value="ECO:0007669"/>
    <property type="project" value="InterPro"/>
</dbReference>
<protein>
    <submittedName>
        <fullName evidence="6">Ribosomal protein L22</fullName>
    </submittedName>
</protein>
<dbReference type="PANTHER" id="PTHR13501">
    <property type="entry name" value="CHLOROPLAST 50S RIBOSOMAL PROTEIN L22-RELATED"/>
    <property type="match status" value="1"/>
</dbReference>
<accession>A0A9P4UNR0</accession>
<feature type="compositionally biased region" description="Polar residues" evidence="5">
    <location>
        <begin position="77"/>
        <end position="96"/>
    </location>
</feature>
<dbReference type="PANTHER" id="PTHR13501:SF10">
    <property type="entry name" value="LARGE RIBOSOMAL SUBUNIT PROTEIN UL22M"/>
    <property type="match status" value="1"/>
</dbReference>
<gene>
    <name evidence="6" type="ORF">K431DRAFT_250726</name>
</gene>
<evidence type="ECO:0000256" key="3">
    <source>
        <dbReference type="ARBA" id="ARBA00023274"/>
    </source>
</evidence>
<keyword evidence="2 4" id="KW-0689">Ribosomal protein</keyword>
<evidence type="ECO:0000256" key="4">
    <source>
        <dbReference type="RuleBase" id="RU004005"/>
    </source>
</evidence>
<feature type="region of interest" description="Disordered" evidence="5">
    <location>
        <begin position="126"/>
        <end position="145"/>
    </location>
</feature>
<evidence type="ECO:0000256" key="2">
    <source>
        <dbReference type="ARBA" id="ARBA00022980"/>
    </source>
</evidence>
<dbReference type="InterPro" id="IPR036394">
    <property type="entry name" value="Ribosomal_uL22_sf"/>
</dbReference>
<dbReference type="SUPFAM" id="SSF54843">
    <property type="entry name" value="Ribosomal protein L22"/>
    <property type="match status" value="1"/>
</dbReference>
<evidence type="ECO:0000256" key="5">
    <source>
        <dbReference type="SAM" id="MobiDB-lite"/>
    </source>
</evidence>
<evidence type="ECO:0000313" key="7">
    <source>
        <dbReference type="Proteomes" id="UP000799441"/>
    </source>
</evidence>
<evidence type="ECO:0000256" key="1">
    <source>
        <dbReference type="ARBA" id="ARBA00009451"/>
    </source>
</evidence>
<comment type="similarity">
    <text evidence="1 4">Belongs to the universal ribosomal protein uL22 family.</text>
</comment>
<feature type="region of interest" description="Disordered" evidence="5">
    <location>
        <begin position="37"/>
        <end position="57"/>
    </location>
</feature>
<feature type="compositionally biased region" description="Polar residues" evidence="5">
    <location>
        <begin position="103"/>
        <end position="116"/>
    </location>
</feature>
<dbReference type="Pfam" id="PF00237">
    <property type="entry name" value="Ribosomal_L22"/>
    <property type="match status" value="2"/>
</dbReference>
<dbReference type="OrthoDB" id="416470at2759"/>
<dbReference type="Gene3D" id="3.90.470.10">
    <property type="entry name" value="Ribosomal protein L22/L17"/>
    <property type="match status" value="1"/>
</dbReference>
<sequence>MSLSMPARRFSSRCLYYRQHPTPRIQHLQRRTAFFGSRKLNASNDRRGGANDDRPNPVLEEFQRKHADLLRPIDPSKNAQAQQQQFRSGDISTSSLLEDADSTTKSTDVLDPSSTEAVEARKTLELGGRKRNPEQIARVLNPQPNPRERWERKKVIQLIRKDGRLTKEEILKRTEREHLAKSYEFKTSVKKLGMLARQIAGKTLDDAILQMRFSKKKVAQEVLKHLEYARDQAVVTRGMGIGLASMPSLPQPISLLSPPSAPQPLAPSSEDGSISVQIELKKDGKRHTVTDPSKIYVDQAWVGRGAYGRGLDHRARGRVNILRTPFTTLTVLLKEEATRVREYAEKEERRLKQRLNKVWTPMPERVIYGQRQWYSW</sequence>
<dbReference type="InterPro" id="IPR047867">
    <property type="entry name" value="Ribosomal_uL22_bac/org-type"/>
</dbReference>
<dbReference type="InterPro" id="IPR001063">
    <property type="entry name" value="Ribosomal_uL22"/>
</dbReference>
<dbReference type="GO" id="GO:0003735">
    <property type="term" value="F:structural constituent of ribosome"/>
    <property type="evidence" value="ECO:0007669"/>
    <property type="project" value="InterPro"/>
</dbReference>